<reference evidence="1 2" key="1">
    <citation type="journal article" date="2019" name="Genome Biol. Evol.">
        <title>Insights into the evolution of the New World diploid cottons (Gossypium, subgenus Houzingenia) based on genome sequencing.</title>
        <authorList>
            <person name="Grover C.E."/>
            <person name="Arick M.A. 2nd"/>
            <person name="Thrash A."/>
            <person name="Conover J.L."/>
            <person name="Sanders W.S."/>
            <person name="Peterson D.G."/>
            <person name="Frelichowski J.E."/>
            <person name="Scheffler J.A."/>
            <person name="Scheffler B.E."/>
            <person name="Wendel J.F."/>
        </authorList>
    </citation>
    <scope>NUCLEOTIDE SEQUENCE [LARGE SCALE GENOMIC DNA]</scope>
    <source>
        <strain evidence="1">1</strain>
        <tissue evidence="1">Leaf</tissue>
    </source>
</reference>
<dbReference type="Proteomes" id="UP000593576">
    <property type="component" value="Unassembled WGS sequence"/>
</dbReference>
<evidence type="ECO:0000313" key="1">
    <source>
        <dbReference type="EMBL" id="MBA0881776.1"/>
    </source>
</evidence>
<dbReference type="AlphaFoldDB" id="A0A7J9NFF1"/>
<evidence type="ECO:0000313" key="2">
    <source>
        <dbReference type="Proteomes" id="UP000593576"/>
    </source>
</evidence>
<comment type="caution">
    <text evidence="1">The sequence shown here is derived from an EMBL/GenBank/DDBJ whole genome shotgun (WGS) entry which is preliminary data.</text>
</comment>
<dbReference type="OrthoDB" id="3358371at2759"/>
<accession>A0A7J9NFF1</accession>
<keyword evidence="2" id="KW-1185">Reference proteome</keyword>
<protein>
    <submittedName>
        <fullName evidence="1">Uncharacterized protein</fullName>
    </submittedName>
</protein>
<gene>
    <name evidence="1" type="ORF">Goshw_027973</name>
</gene>
<sequence length="95" mass="11445">MENGFLDKMEDNVVLRVWSEKMQLEKGDSLTEGYTSELWDFTRISMTLNNLQELKEIWAQWDHEVKQLFYGNYGDLSYLFNIKVDKHLFRVLSQF</sequence>
<organism evidence="1 2">
    <name type="scientific">Gossypium schwendimanii</name>
    <name type="common">Cotton</name>
    <dbReference type="NCBI Taxonomy" id="34291"/>
    <lineage>
        <taxon>Eukaryota</taxon>
        <taxon>Viridiplantae</taxon>
        <taxon>Streptophyta</taxon>
        <taxon>Embryophyta</taxon>
        <taxon>Tracheophyta</taxon>
        <taxon>Spermatophyta</taxon>
        <taxon>Magnoliopsida</taxon>
        <taxon>eudicotyledons</taxon>
        <taxon>Gunneridae</taxon>
        <taxon>Pentapetalae</taxon>
        <taxon>rosids</taxon>
        <taxon>malvids</taxon>
        <taxon>Malvales</taxon>
        <taxon>Malvaceae</taxon>
        <taxon>Malvoideae</taxon>
        <taxon>Gossypium</taxon>
    </lineage>
</organism>
<name>A0A7J9NFF1_GOSSC</name>
<dbReference type="EMBL" id="JABFAF010279868">
    <property type="protein sequence ID" value="MBA0881776.1"/>
    <property type="molecule type" value="Genomic_DNA"/>
</dbReference>
<proteinExistence type="predicted"/>